<feature type="chain" id="PRO_5039022482" description="SnoaL-like domain-containing protein" evidence="2">
    <location>
        <begin position="25"/>
        <end position="165"/>
    </location>
</feature>
<name>A0A8J3WND8_9ACTN</name>
<dbReference type="EMBL" id="BOOJ01000055">
    <property type="protein sequence ID" value="GIH95720.1"/>
    <property type="molecule type" value="Genomic_DNA"/>
</dbReference>
<organism evidence="4 5">
    <name type="scientific">Planobispora siamensis</name>
    <dbReference type="NCBI Taxonomy" id="936338"/>
    <lineage>
        <taxon>Bacteria</taxon>
        <taxon>Bacillati</taxon>
        <taxon>Actinomycetota</taxon>
        <taxon>Actinomycetes</taxon>
        <taxon>Streptosporangiales</taxon>
        <taxon>Streptosporangiaceae</taxon>
        <taxon>Planobispora</taxon>
    </lineage>
</organism>
<gene>
    <name evidence="4" type="ORF">Psi01_63500</name>
</gene>
<dbReference type="AlphaFoldDB" id="A0A8J3WND8"/>
<evidence type="ECO:0000313" key="4">
    <source>
        <dbReference type="EMBL" id="GIH95720.1"/>
    </source>
</evidence>
<protein>
    <recommendedName>
        <fullName evidence="3">SnoaL-like domain-containing protein</fullName>
    </recommendedName>
</protein>
<sequence>MTENLIRTLCLAAVLAALTTACSAGTEAGPTASGPAASAAPARDATPSVPVRDTVPAEHRALVDRFVEAINAGDAGRVAAVFAPEASFDSVGRIYEGREQIMDRFLVPEVIEARGRYTLLSVAPGAGGRVVAEYDFATGHGGREHFTYDCSVRERRFADCVGRYV</sequence>
<dbReference type="Pfam" id="PF12680">
    <property type="entry name" value="SnoaL_2"/>
    <property type="match status" value="1"/>
</dbReference>
<reference evidence="4 5" key="1">
    <citation type="submission" date="2021-01" db="EMBL/GenBank/DDBJ databases">
        <title>Whole genome shotgun sequence of Planobispora siamensis NBRC 107568.</title>
        <authorList>
            <person name="Komaki H."/>
            <person name="Tamura T."/>
        </authorList>
    </citation>
    <scope>NUCLEOTIDE SEQUENCE [LARGE SCALE GENOMIC DNA]</scope>
    <source>
        <strain evidence="4 5">NBRC 107568</strain>
    </source>
</reference>
<feature type="signal peptide" evidence="2">
    <location>
        <begin position="1"/>
        <end position="24"/>
    </location>
</feature>
<feature type="region of interest" description="Disordered" evidence="1">
    <location>
        <begin position="26"/>
        <end position="51"/>
    </location>
</feature>
<evidence type="ECO:0000256" key="2">
    <source>
        <dbReference type="SAM" id="SignalP"/>
    </source>
</evidence>
<dbReference type="PROSITE" id="PS51257">
    <property type="entry name" value="PROKAR_LIPOPROTEIN"/>
    <property type="match status" value="1"/>
</dbReference>
<dbReference type="Gene3D" id="3.10.450.50">
    <property type="match status" value="1"/>
</dbReference>
<dbReference type="SUPFAM" id="SSF54427">
    <property type="entry name" value="NTF2-like"/>
    <property type="match status" value="1"/>
</dbReference>
<keyword evidence="2" id="KW-0732">Signal</keyword>
<proteinExistence type="predicted"/>
<evidence type="ECO:0000313" key="5">
    <source>
        <dbReference type="Proteomes" id="UP000619788"/>
    </source>
</evidence>
<dbReference type="RefSeq" id="WP_204067803.1">
    <property type="nucleotide sequence ID" value="NZ_BOOJ01000055.1"/>
</dbReference>
<dbReference type="InterPro" id="IPR032710">
    <property type="entry name" value="NTF2-like_dom_sf"/>
</dbReference>
<dbReference type="InterPro" id="IPR037401">
    <property type="entry name" value="SnoaL-like"/>
</dbReference>
<keyword evidence="5" id="KW-1185">Reference proteome</keyword>
<comment type="caution">
    <text evidence="4">The sequence shown here is derived from an EMBL/GenBank/DDBJ whole genome shotgun (WGS) entry which is preliminary data.</text>
</comment>
<feature type="compositionally biased region" description="Low complexity" evidence="1">
    <location>
        <begin position="26"/>
        <end position="48"/>
    </location>
</feature>
<accession>A0A8J3WND8</accession>
<evidence type="ECO:0000256" key="1">
    <source>
        <dbReference type="SAM" id="MobiDB-lite"/>
    </source>
</evidence>
<dbReference type="Proteomes" id="UP000619788">
    <property type="component" value="Unassembled WGS sequence"/>
</dbReference>
<evidence type="ECO:0000259" key="3">
    <source>
        <dbReference type="Pfam" id="PF12680"/>
    </source>
</evidence>
<feature type="domain" description="SnoaL-like" evidence="3">
    <location>
        <begin position="63"/>
        <end position="146"/>
    </location>
</feature>